<keyword evidence="3" id="KW-1185">Reference proteome</keyword>
<feature type="region of interest" description="Disordered" evidence="1">
    <location>
        <begin position="1"/>
        <end position="31"/>
    </location>
</feature>
<comment type="caution">
    <text evidence="2">The sequence shown here is derived from an EMBL/GenBank/DDBJ whole genome shotgun (WGS) entry which is preliminary data.</text>
</comment>
<dbReference type="Proteomes" id="UP001314263">
    <property type="component" value="Unassembled WGS sequence"/>
</dbReference>
<gene>
    <name evidence="2" type="ORF">CVIRNUC_011176</name>
</gene>
<sequence>MDLDWVSSAVPHQQQQRAEHMTSRSGRGDIGSQQQKASCSCASLGATLQAMCCEARKEPRWRFSLAFPGGVSASRSVAKWACWQTLGLLVSIAARVTTGKDWAQNCFEGGLLCIISNLKTLTYLSGQASAKF</sequence>
<accession>A0AAV1IPL9</accession>
<organism evidence="2 3">
    <name type="scientific">Coccomyxa viridis</name>
    <dbReference type="NCBI Taxonomy" id="1274662"/>
    <lineage>
        <taxon>Eukaryota</taxon>
        <taxon>Viridiplantae</taxon>
        <taxon>Chlorophyta</taxon>
        <taxon>core chlorophytes</taxon>
        <taxon>Trebouxiophyceae</taxon>
        <taxon>Trebouxiophyceae incertae sedis</taxon>
        <taxon>Coccomyxaceae</taxon>
        <taxon>Coccomyxa</taxon>
    </lineage>
</organism>
<protein>
    <submittedName>
        <fullName evidence="2">Uncharacterized protein</fullName>
    </submittedName>
</protein>
<evidence type="ECO:0000313" key="3">
    <source>
        <dbReference type="Proteomes" id="UP001314263"/>
    </source>
</evidence>
<evidence type="ECO:0000256" key="1">
    <source>
        <dbReference type="SAM" id="MobiDB-lite"/>
    </source>
</evidence>
<proteinExistence type="predicted"/>
<dbReference type="EMBL" id="CAUYUE010000018">
    <property type="protein sequence ID" value="CAK0787954.1"/>
    <property type="molecule type" value="Genomic_DNA"/>
</dbReference>
<evidence type="ECO:0000313" key="2">
    <source>
        <dbReference type="EMBL" id="CAK0787954.1"/>
    </source>
</evidence>
<reference evidence="2 3" key="1">
    <citation type="submission" date="2023-10" db="EMBL/GenBank/DDBJ databases">
        <authorList>
            <person name="Maclean D."/>
            <person name="Macfadyen A."/>
        </authorList>
    </citation>
    <scope>NUCLEOTIDE SEQUENCE [LARGE SCALE GENOMIC DNA]</scope>
</reference>
<dbReference type="AlphaFoldDB" id="A0AAV1IPL9"/>
<name>A0AAV1IPL9_9CHLO</name>